<evidence type="ECO:0000256" key="4">
    <source>
        <dbReference type="SAM" id="MobiDB-lite"/>
    </source>
</evidence>
<feature type="region of interest" description="Disordered" evidence="4">
    <location>
        <begin position="665"/>
        <end position="686"/>
    </location>
</feature>
<dbReference type="InterPro" id="IPR040324">
    <property type="entry name" value="WDR44/Dgr2"/>
</dbReference>
<dbReference type="EMBL" id="KV454290">
    <property type="protein sequence ID" value="ODQ75548.1"/>
    <property type="molecule type" value="Genomic_DNA"/>
</dbReference>
<keyword evidence="2" id="KW-0677">Repeat</keyword>
<feature type="compositionally biased region" description="Basic and acidic residues" evidence="4">
    <location>
        <begin position="53"/>
        <end position="72"/>
    </location>
</feature>
<keyword evidence="6" id="KW-1185">Reference proteome</keyword>
<protein>
    <recommendedName>
        <fullName evidence="7">WD repeat-containing protein 44</fullName>
    </recommendedName>
</protein>
<dbReference type="PROSITE" id="PS50082">
    <property type="entry name" value="WD_REPEATS_2"/>
    <property type="match status" value="4"/>
</dbReference>
<dbReference type="OrthoDB" id="1932312at2759"/>
<dbReference type="InterPro" id="IPR020472">
    <property type="entry name" value="WD40_PAC1"/>
</dbReference>
<dbReference type="SUPFAM" id="SSF50978">
    <property type="entry name" value="WD40 repeat-like"/>
    <property type="match status" value="1"/>
</dbReference>
<feature type="repeat" description="WD" evidence="3">
    <location>
        <begin position="290"/>
        <end position="331"/>
    </location>
</feature>
<evidence type="ECO:0000256" key="2">
    <source>
        <dbReference type="ARBA" id="ARBA00022737"/>
    </source>
</evidence>
<evidence type="ECO:0000256" key="1">
    <source>
        <dbReference type="ARBA" id="ARBA00022574"/>
    </source>
</evidence>
<evidence type="ECO:0000313" key="5">
    <source>
        <dbReference type="EMBL" id="ODQ75548.1"/>
    </source>
</evidence>
<evidence type="ECO:0000256" key="3">
    <source>
        <dbReference type="PROSITE-ProRule" id="PRU00221"/>
    </source>
</evidence>
<feature type="compositionally biased region" description="Polar residues" evidence="4">
    <location>
        <begin position="724"/>
        <end position="736"/>
    </location>
</feature>
<accession>A0A1E3QD80</accession>
<dbReference type="SMART" id="SM00320">
    <property type="entry name" value="WD40"/>
    <property type="match status" value="7"/>
</dbReference>
<feature type="region of interest" description="Disordered" evidence="4">
    <location>
        <begin position="329"/>
        <end position="370"/>
    </location>
</feature>
<dbReference type="InterPro" id="IPR036322">
    <property type="entry name" value="WD40_repeat_dom_sf"/>
</dbReference>
<feature type="repeat" description="WD" evidence="3">
    <location>
        <begin position="563"/>
        <end position="598"/>
    </location>
</feature>
<dbReference type="STRING" id="675824.A0A1E3QD80"/>
<feature type="region of interest" description="Disordered" evidence="4">
    <location>
        <begin position="122"/>
        <end position="220"/>
    </location>
</feature>
<feature type="repeat" description="WD" evidence="3">
    <location>
        <begin position="422"/>
        <end position="456"/>
    </location>
</feature>
<dbReference type="Gene3D" id="2.130.10.10">
    <property type="entry name" value="YVTN repeat-like/Quinoprotein amine dehydrogenase"/>
    <property type="match status" value="1"/>
</dbReference>
<dbReference type="AlphaFoldDB" id="A0A1E3QD80"/>
<dbReference type="PANTHER" id="PTHR14221">
    <property type="entry name" value="WD REPEAT DOMAIN 44"/>
    <property type="match status" value="1"/>
</dbReference>
<dbReference type="Pfam" id="PF00400">
    <property type="entry name" value="WD40"/>
    <property type="match status" value="4"/>
</dbReference>
<feature type="compositionally biased region" description="Basic residues" evidence="4">
    <location>
        <begin position="353"/>
        <end position="366"/>
    </location>
</feature>
<feature type="compositionally biased region" description="Low complexity" evidence="4">
    <location>
        <begin position="123"/>
        <end position="140"/>
    </location>
</feature>
<feature type="compositionally biased region" description="Polar residues" evidence="4">
    <location>
        <begin position="785"/>
        <end position="800"/>
    </location>
</feature>
<evidence type="ECO:0008006" key="7">
    <source>
        <dbReference type="Google" id="ProtNLM"/>
    </source>
</evidence>
<dbReference type="PROSITE" id="PS50294">
    <property type="entry name" value="WD_REPEATS_REGION"/>
    <property type="match status" value="3"/>
</dbReference>
<feature type="compositionally biased region" description="Basic and acidic residues" evidence="4">
    <location>
        <begin position="28"/>
        <end position="38"/>
    </location>
</feature>
<feature type="compositionally biased region" description="Low complexity" evidence="4">
    <location>
        <begin position="276"/>
        <end position="289"/>
    </location>
</feature>
<feature type="region of interest" description="Disordered" evidence="4">
    <location>
        <begin position="270"/>
        <end position="289"/>
    </location>
</feature>
<keyword evidence="1 3" id="KW-0853">WD repeat</keyword>
<reference evidence="5 6" key="1">
    <citation type="journal article" date="2016" name="Proc. Natl. Acad. Sci. U.S.A.">
        <title>Comparative genomics of biotechnologically important yeasts.</title>
        <authorList>
            <person name="Riley R."/>
            <person name="Haridas S."/>
            <person name="Wolfe K.H."/>
            <person name="Lopes M.R."/>
            <person name="Hittinger C.T."/>
            <person name="Goeker M."/>
            <person name="Salamov A.A."/>
            <person name="Wisecaver J.H."/>
            <person name="Long T.M."/>
            <person name="Calvey C.H."/>
            <person name="Aerts A.L."/>
            <person name="Barry K.W."/>
            <person name="Choi C."/>
            <person name="Clum A."/>
            <person name="Coughlan A.Y."/>
            <person name="Deshpande S."/>
            <person name="Douglass A.P."/>
            <person name="Hanson S.J."/>
            <person name="Klenk H.-P."/>
            <person name="LaButti K.M."/>
            <person name="Lapidus A."/>
            <person name="Lindquist E.A."/>
            <person name="Lipzen A.M."/>
            <person name="Meier-Kolthoff J.P."/>
            <person name="Ohm R.A."/>
            <person name="Otillar R.P."/>
            <person name="Pangilinan J.L."/>
            <person name="Peng Y."/>
            <person name="Rokas A."/>
            <person name="Rosa C.A."/>
            <person name="Scheuner C."/>
            <person name="Sibirny A.A."/>
            <person name="Slot J.C."/>
            <person name="Stielow J.B."/>
            <person name="Sun H."/>
            <person name="Kurtzman C.P."/>
            <person name="Blackwell M."/>
            <person name="Grigoriev I.V."/>
            <person name="Jeffries T.W."/>
        </authorList>
    </citation>
    <scope>NUCLEOTIDE SEQUENCE [LARGE SCALE GENOMIC DNA]</scope>
    <source>
        <strain evidence="5 6">NRRL Y-11557</strain>
    </source>
</reference>
<feature type="compositionally biased region" description="Polar residues" evidence="4">
    <location>
        <begin position="151"/>
        <end position="173"/>
    </location>
</feature>
<dbReference type="InterPro" id="IPR001680">
    <property type="entry name" value="WD40_rpt"/>
</dbReference>
<dbReference type="PRINTS" id="PR00320">
    <property type="entry name" value="GPROTEINBRPT"/>
</dbReference>
<proteinExistence type="predicted"/>
<feature type="compositionally biased region" description="Low complexity" evidence="4">
    <location>
        <begin position="737"/>
        <end position="746"/>
    </location>
</feature>
<feature type="compositionally biased region" description="Polar residues" evidence="4">
    <location>
        <begin position="86"/>
        <end position="95"/>
    </location>
</feature>
<organism evidence="5 6">
    <name type="scientific">Lipomyces starkeyi NRRL Y-11557</name>
    <dbReference type="NCBI Taxonomy" id="675824"/>
    <lineage>
        <taxon>Eukaryota</taxon>
        <taxon>Fungi</taxon>
        <taxon>Dikarya</taxon>
        <taxon>Ascomycota</taxon>
        <taxon>Saccharomycotina</taxon>
        <taxon>Lipomycetes</taxon>
        <taxon>Lipomycetales</taxon>
        <taxon>Lipomycetaceae</taxon>
        <taxon>Lipomyces</taxon>
    </lineage>
</organism>
<feature type="compositionally biased region" description="Basic residues" evidence="4">
    <location>
        <begin position="178"/>
        <end position="195"/>
    </location>
</feature>
<dbReference type="PANTHER" id="PTHR14221:SF0">
    <property type="entry name" value="WD REPEAT-CONTAINING PROTEIN 44"/>
    <property type="match status" value="1"/>
</dbReference>
<sequence>MGLFAGIPLPNVRVGALIPSFNFFSDAKGTEETHPDRSKHIHRIPGGFEESGDERSVHSVPRPDADGDHESAEHEDDNFDDGKQRSGANSIVTTGSSGGRTDPLSMHILKRTGTDQLLSRRYSTAAATGSGSAGETSNASLPGTLLRGASNIKTDTPVNGGPRSNTIANVSSNTEDRRRKKHVSFLSRMTRRNGKRHDDSDSDDGGTNHTPDKGGNKRSEGYNAAIFSRPIGYVPQFPEPPKYIRMRSHGKVARDFDRLFLAQELYRKPNTVDSESPSSATASTSSLPLPQHKRGAIWSLKFSKDGKYLATGGEDRVVRVWSVLSTQEEREQYEKEEEEQQDPLAPDSASTHSHSHRPRGNTRSRKQTLNAPVFHSNPYREFAGHKGDVLDLSWSKNNFLLSSSMDKTVRLWHVSVEECLCCFQHQDFVTSIAFHPLDDRFFLSGSLDYRLRLWSIPDKTVVYWNDLSNYITAVAFASDGQTAIAGCFTGLCFFYETEGLRYRTRMHVRSSHGRNSKGAKITGIELLRKSPDSVSSDARLLITSNDSRVRLYNIRDKSLEAKLKGNENTFSQIKATSSEDGRYVICGSEDNKVYIWDMFAPKSGNSRKDKHPYEYFTAHSETVTEAVFAPMKTIQLLSQSGDPVYDLCMPPPVTLLATEEISGRSEFAKPRARPKNPPRSHPNGNIIVTADQTGHIKIFRQDCAYEKRKQTDEAAALLSKTAISSSGTRPSTLATVSPSNSITSPVNPTPSPPTSRSTIRSSSMSNASRSFSRLGRRKSREVTPMTPTTTQSSVQGTQPTSLIESAVRHDPSLAYYRDSIEAPIDRQPLDYNLLSPTARTFSNGFFSESDESGDEDNVHTADELTCSRCGGQSFKASITARRETKLVCATCGLVMTA</sequence>
<dbReference type="InterPro" id="IPR015943">
    <property type="entry name" value="WD40/YVTN_repeat-like_dom_sf"/>
</dbReference>
<name>A0A1E3QD80_LIPST</name>
<feature type="repeat" description="WD" evidence="3">
    <location>
        <begin position="382"/>
        <end position="415"/>
    </location>
</feature>
<feature type="region of interest" description="Disordered" evidence="4">
    <location>
        <begin position="28"/>
        <end position="105"/>
    </location>
</feature>
<evidence type="ECO:0000313" key="6">
    <source>
        <dbReference type="Proteomes" id="UP000094385"/>
    </source>
</evidence>
<gene>
    <name evidence="5" type="ORF">LIPSTDRAFT_994</name>
</gene>
<feature type="compositionally biased region" description="Basic and acidic residues" evidence="4">
    <location>
        <begin position="210"/>
        <end position="220"/>
    </location>
</feature>
<feature type="compositionally biased region" description="Low complexity" evidence="4">
    <location>
        <begin position="754"/>
        <end position="773"/>
    </location>
</feature>
<feature type="region of interest" description="Disordered" evidence="4">
    <location>
        <begin position="724"/>
        <end position="800"/>
    </location>
</feature>
<dbReference type="Proteomes" id="UP000094385">
    <property type="component" value="Unassembled WGS sequence"/>
</dbReference>